<reference evidence="1" key="1">
    <citation type="submission" date="2021-03" db="EMBL/GenBank/DDBJ databases">
        <authorList>
            <person name="Tagirdzhanova G."/>
        </authorList>
    </citation>
    <scope>NUCLEOTIDE SEQUENCE</scope>
</reference>
<protein>
    <submittedName>
        <fullName evidence="1">Uncharacterized protein</fullName>
    </submittedName>
</protein>
<proteinExistence type="predicted"/>
<dbReference type="Proteomes" id="UP000664169">
    <property type="component" value="Unassembled WGS sequence"/>
</dbReference>
<accession>A0A8H3FIW7</accession>
<evidence type="ECO:0000313" key="2">
    <source>
        <dbReference type="Proteomes" id="UP000664169"/>
    </source>
</evidence>
<dbReference type="AlphaFoldDB" id="A0A8H3FIW7"/>
<sequence>MSSRPSTPEDGASASEYTVGQTVYYISPNDETKWKQGIIKEIEGSVYTVHGREYDEMVQCQLEDLRNVVD</sequence>
<gene>
    <name evidence="1" type="ORF">GOMPHAMPRED_002399</name>
</gene>
<keyword evidence="2" id="KW-1185">Reference proteome</keyword>
<dbReference type="EMBL" id="CAJPDQ010000017">
    <property type="protein sequence ID" value="CAF9921786.1"/>
    <property type="molecule type" value="Genomic_DNA"/>
</dbReference>
<organism evidence="1 2">
    <name type="scientific">Gomphillus americanus</name>
    <dbReference type="NCBI Taxonomy" id="1940652"/>
    <lineage>
        <taxon>Eukaryota</taxon>
        <taxon>Fungi</taxon>
        <taxon>Dikarya</taxon>
        <taxon>Ascomycota</taxon>
        <taxon>Pezizomycotina</taxon>
        <taxon>Lecanoromycetes</taxon>
        <taxon>OSLEUM clade</taxon>
        <taxon>Ostropomycetidae</taxon>
        <taxon>Ostropales</taxon>
        <taxon>Graphidaceae</taxon>
        <taxon>Gomphilloideae</taxon>
        <taxon>Gomphillus</taxon>
    </lineage>
</organism>
<evidence type="ECO:0000313" key="1">
    <source>
        <dbReference type="EMBL" id="CAF9921786.1"/>
    </source>
</evidence>
<comment type="caution">
    <text evidence="1">The sequence shown here is derived from an EMBL/GenBank/DDBJ whole genome shotgun (WGS) entry which is preliminary data.</text>
</comment>
<name>A0A8H3FIW7_9LECA</name>